<evidence type="ECO:0000256" key="1">
    <source>
        <dbReference type="SAM" id="MobiDB-lite"/>
    </source>
</evidence>
<evidence type="ECO:0000313" key="4">
    <source>
        <dbReference type="WBParaSite" id="GPUH_0002415901-mRNA-1"/>
    </source>
</evidence>
<proteinExistence type="predicted"/>
<feature type="region of interest" description="Disordered" evidence="1">
    <location>
        <begin position="1"/>
        <end position="23"/>
    </location>
</feature>
<dbReference type="AlphaFoldDB" id="A0A183ET38"/>
<name>A0A183ET38_9BILA</name>
<accession>A0A183ET38</accession>
<evidence type="ECO:0000313" key="2">
    <source>
        <dbReference type="EMBL" id="VDN42430.1"/>
    </source>
</evidence>
<dbReference type="EMBL" id="UYRT01100172">
    <property type="protein sequence ID" value="VDN42430.1"/>
    <property type="molecule type" value="Genomic_DNA"/>
</dbReference>
<dbReference type="OrthoDB" id="5787449at2759"/>
<dbReference type="Proteomes" id="UP000271098">
    <property type="component" value="Unassembled WGS sequence"/>
</dbReference>
<reference evidence="4" key="1">
    <citation type="submission" date="2016-06" db="UniProtKB">
        <authorList>
            <consortium name="WormBaseParasite"/>
        </authorList>
    </citation>
    <scope>IDENTIFICATION</scope>
</reference>
<sequence>MAHGLDGEVLEPNKGTDDADGSNKLTSAEQVYHNDLIMRKVIGYVNNVKDRHNVELASRYLRDLSKKVPFISTGGNNVILDMEFNIIRPAISVKIAGNEFIADTLVSNDLHFLDGAGASQPERSLQKFQQIFKLFSRQTHQLMIGGIPDFHRELGFIPDHQ</sequence>
<protein>
    <submittedName>
        <fullName evidence="4">LAM_G_DOMAIN domain-containing protein</fullName>
    </submittedName>
</protein>
<dbReference type="WBParaSite" id="GPUH_0002415901-mRNA-1">
    <property type="protein sequence ID" value="GPUH_0002415901-mRNA-1"/>
    <property type="gene ID" value="GPUH_0002415901"/>
</dbReference>
<reference evidence="2 3" key="2">
    <citation type="submission" date="2018-11" db="EMBL/GenBank/DDBJ databases">
        <authorList>
            <consortium name="Pathogen Informatics"/>
        </authorList>
    </citation>
    <scope>NUCLEOTIDE SEQUENCE [LARGE SCALE GENOMIC DNA]</scope>
</reference>
<gene>
    <name evidence="2" type="ORF">GPUH_LOCUS24129</name>
</gene>
<organism evidence="4">
    <name type="scientific">Gongylonema pulchrum</name>
    <dbReference type="NCBI Taxonomy" id="637853"/>
    <lineage>
        <taxon>Eukaryota</taxon>
        <taxon>Metazoa</taxon>
        <taxon>Ecdysozoa</taxon>
        <taxon>Nematoda</taxon>
        <taxon>Chromadorea</taxon>
        <taxon>Rhabditida</taxon>
        <taxon>Spirurina</taxon>
        <taxon>Spiruromorpha</taxon>
        <taxon>Spiruroidea</taxon>
        <taxon>Gongylonematidae</taxon>
        <taxon>Gongylonema</taxon>
    </lineage>
</organism>
<evidence type="ECO:0000313" key="3">
    <source>
        <dbReference type="Proteomes" id="UP000271098"/>
    </source>
</evidence>
<keyword evidence="3" id="KW-1185">Reference proteome</keyword>